<organism evidence="1 2">
    <name type="scientific">Purpureocillium lilacinum</name>
    <name type="common">Paecilomyces lilacinus</name>
    <dbReference type="NCBI Taxonomy" id="33203"/>
    <lineage>
        <taxon>Eukaryota</taxon>
        <taxon>Fungi</taxon>
        <taxon>Dikarya</taxon>
        <taxon>Ascomycota</taxon>
        <taxon>Pezizomycotina</taxon>
        <taxon>Sordariomycetes</taxon>
        <taxon>Hypocreomycetidae</taxon>
        <taxon>Hypocreales</taxon>
        <taxon>Ophiocordycipitaceae</taxon>
        <taxon>Purpureocillium</taxon>
    </lineage>
</organism>
<gene>
    <name evidence="1" type="ORF">ACCO45_001821</name>
</gene>
<dbReference type="EMBL" id="JBGNUJ010000002">
    <property type="protein sequence ID" value="KAL3964817.1"/>
    <property type="molecule type" value="Genomic_DNA"/>
</dbReference>
<evidence type="ECO:0000313" key="2">
    <source>
        <dbReference type="Proteomes" id="UP001638806"/>
    </source>
</evidence>
<accession>A0ACC4E9F1</accession>
<comment type="caution">
    <text evidence="1">The sequence shown here is derived from an EMBL/GenBank/DDBJ whole genome shotgun (WGS) entry which is preliminary data.</text>
</comment>
<name>A0ACC4E9F1_PURLI</name>
<protein>
    <submittedName>
        <fullName evidence="1">Uncharacterized protein</fullName>
    </submittedName>
</protein>
<sequence length="1099" mass="122112">MTTKAHHYIDQLEAARCDGSWDTVPELVRKVRKHASDRKCLTLAAETECAISNATTAGARTSASTTARDLDVTTRVPTLLGAIDEERVNHEDRFQAQVCVGWLHWVVGEYNLAVERLPARLQDEGTNLDPASLSHEWTHVCALKSAYLRANCLMRDGRRTEALDALKAVSPALNRTLTGKVRKQLRYWSELFLTEYCMLSSGSVDREEASLEDPATLVPFRSWAKYWDSMQAPGTGGYGFKGSVPRRQIWNEYYMTLSRILENDLPYQPGHLGGLPVSADSSPRSQLRAELKADEERTEVEAFVRRVIKNWTILCGRGWREEDTLYSAATRTYHSTAILRSLFLVHTSLADFDLALKAFDSYLEIVKKGKARVEKTGEIEPSLDDDGTVLETMSLAVIALCRYGHQKAGEKARRLGAELEDWLSKLPQSKHTANENGTPSIAEEVTNGDVEPWVAPHIVALAWQAIGLSHAHWSRLTYEAGSRTEIQSKAIRCLRKSLSPEYGRSKDIRSFFSLALLLAERRELTAAIELTKTALMSNKGREEGYDLLCGSYWQERTLIPLWHLLALLLSARQDYTSAIRACEGALEQFRDSSVLFGKGGSGFRSEHLNDAGADSVAPESRHGLVDEMDDSEKQSILEIKMTELAITELMDGPDAAVNASYELLTLFSRLYGSVTEHQRQHLRIESRPLKATYKATKRIHPQRREVERRRAKASDDTNTSHGEADGARHGGERRSCGWVQIAESRLKSQAEERVWAQKHFSPQATIVDGDAFFTPGAELEQGDVSFSTKSSQTRMSSFAKSKTTSPLNSYLSNASKSTDFTEISVDFPKEKERSQRIAMLVGIWLTIAGFYRRAGLLEDCKGAIAEAQKLVHGLETEMSQDQSIASGSKTVTWGEKKSVDDLWGDVWSELGLLSLAQNEPYTARSDFEYALTHCPDHPAATVGLSNILLDTYSEKLLPTPAVPPLENAEPSLESLAHALSEVSRDEAVKSLPSVPLGLGSAAVPQPQVKFAKSTPSPVGDDQLPAPYKATRLPLIDRLAARDRAFALYPASHAWFALARAHEESGQPDKAKEVLWWCVELEEAMGVRDWRCLGGGSYII</sequence>
<keyword evidence="2" id="KW-1185">Reference proteome</keyword>
<dbReference type="Proteomes" id="UP001638806">
    <property type="component" value="Unassembled WGS sequence"/>
</dbReference>
<reference evidence="1" key="1">
    <citation type="submission" date="2024-12" db="EMBL/GenBank/DDBJ databases">
        <title>Comparative genomics and development of molecular markers within Purpureocillium lilacinum and among Purpureocillium species.</title>
        <authorList>
            <person name="Yeh Z.-Y."/>
            <person name="Ni N.-T."/>
            <person name="Lo P.-H."/>
            <person name="Mushyakhwo K."/>
            <person name="Lin C.-F."/>
            <person name="Nai Y.-S."/>
        </authorList>
    </citation>
    <scope>NUCLEOTIDE SEQUENCE</scope>
    <source>
        <strain evidence="1">NCHU-NPUST-175</strain>
    </source>
</reference>
<evidence type="ECO:0000313" key="1">
    <source>
        <dbReference type="EMBL" id="KAL3964817.1"/>
    </source>
</evidence>
<proteinExistence type="predicted"/>